<dbReference type="InterPro" id="IPR008972">
    <property type="entry name" value="Cupredoxin"/>
</dbReference>
<evidence type="ECO:0000313" key="17">
    <source>
        <dbReference type="EMBL" id="QQP21864.1"/>
    </source>
</evidence>
<dbReference type="PROSITE" id="PS00078">
    <property type="entry name" value="COX2"/>
    <property type="match status" value="1"/>
</dbReference>
<sequence length="267" mass="30792">MFINNIVQYLNTEFNKPILLDCPVDWQMNFSDSASPAMEGITNFHNHIMVVICFIAFFVGWLLLNCILSYSDNKISQSTKFTHSNELEIIWTTIPALILLFLATPSFTLLYSMDELIEPVINFKIIGHQWYWGYELSDYSTCVTGNNNIKYNCYMMVLEGLPENRKGYFRLLETNRRILFPVKTHLRLYVTAADVLHSWTIPSFGLKVDACPGRLNLINLFIKRIGLYFGQCSEICGVNHGFMPISVMGVDVAQYNSYIMSKVNWIK</sequence>
<comment type="similarity">
    <text evidence="2 13">Belongs to the cytochrome c oxidase subunit 2 family.</text>
</comment>
<keyword evidence="8 13" id="KW-0249">Electron transport</keyword>
<dbReference type="PROSITE" id="PS50857">
    <property type="entry name" value="COX2_CUA"/>
    <property type="match status" value="1"/>
</dbReference>
<dbReference type="SUPFAM" id="SSF81464">
    <property type="entry name" value="Cytochrome c oxidase subunit II-like, transmembrane region"/>
    <property type="match status" value="1"/>
</dbReference>
<evidence type="ECO:0000256" key="2">
    <source>
        <dbReference type="ARBA" id="ARBA00007866"/>
    </source>
</evidence>
<evidence type="ECO:0000256" key="4">
    <source>
        <dbReference type="ARBA" id="ARBA00022660"/>
    </source>
</evidence>
<dbReference type="Pfam" id="PF02790">
    <property type="entry name" value="COX2_TM"/>
    <property type="match status" value="1"/>
</dbReference>
<feature type="domain" description="Cytochrome oxidase subunit II transmembrane region profile" evidence="16">
    <location>
        <begin position="22"/>
        <end position="117"/>
    </location>
</feature>
<evidence type="ECO:0000256" key="6">
    <source>
        <dbReference type="ARBA" id="ARBA00022723"/>
    </source>
</evidence>
<reference evidence="17" key="1">
    <citation type="submission" date="2020-10" db="EMBL/GenBank/DDBJ databases">
        <title>Coscinodiscus wailesii mitochondrion complete genome.</title>
        <authorList>
            <person name="Huang H."/>
        </authorList>
    </citation>
    <scope>NUCLEOTIDE SEQUENCE</scope>
</reference>
<evidence type="ECO:0000256" key="5">
    <source>
        <dbReference type="ARBA" id="ARBA00022692"/>
    </source>
</evidence>
<feature type="domain" description="Cytochrome oxidase subunit II copper A binding" evidence="15">
    <location>
        <begin position="118"/>
        <end position="261"/>
    </location>
</feature>
<keyword evidence="3 13" id="KW-0813">Transport</keyword>
<dbReference type="RefSeq" id="YP_010147303.1">
    <property type="nucleotide sequence ID" value="NC_057078.1"/>
</dbReference>
<dbReference type="PANTHER" id="PTHR22888:SF9">
    <property type="entry name" value="CYTOCHROME C OXIDASE SUBUNIT 2"/>
    <property type="match status" value="1"/>
</dbReference>
<proteinExistence type="inferred from homology"/>
<dbReference type="GO" id="GO:0005743">
    <property type="term" value="C:mitochondrial inner membrane"/>
    <property type="evidence" value="ECO:0007669"/>
    <property type="project" value="UniProtKB-SubCell"/>
</dbReference>
<dbReference type="PROSITE" id="PS50999">
    <property type="entry name" value="COX2_TM"/>
    <property type="match status" value="1"/>
</dbReference>
<evidence type="ECO:0000256" key="9">
    <source>
        <dbReference type="ARBA" id="ARBA00022989"/>
    </source>
</evidence>
<keyword evidence="9 14" id="KW-1133">Transmembrane helix</keyword>
<evidence type="ECO:0000256" key="8">
    <source>
        <dbReference type="ARBA" id="ARBA00022982"/>
    </source>
</evidence>
<evidence type="ECO:0000256" key="1">
    <source>
        <dbReference type="ARBA" id="ARBA00004141"/>
    </source>
</evidence>
<dbReference type="GO" id="GO:0004129">
    <property type="term" value="F:cytochrome-c oxidase activity"/>
    <property type="evidence" value="ECO:0007669"/>
    <property type="project" value="UniProtKB-EC"/>
</dbReference>
<dbReference type="GeneID" id="67145383"/>
<keyword evidence="13" id="KW-0999">Mitochondrion inner membrane</keyword>
<feature type="transmembrane region" description="Helical" evidence="14">
    <location>
        <begin position="89"/>
        <end position="111"/>
    </location>
</feature>
<evidence type="ECO:0000256" key="11">
    <source>
        <dbReference type="ARBA" id="ARBA00023136"/>
    </source>
</evidence>
<dbReference type="InterPro" id="IPR002429">
    <property type="entry name" value="CcO_II-like_C"/>
</dbReference>
<dbReference type="InterPro" id="IPR036257">
    <property type="entry name" value="Cyt_c_oxidase_su2_TM_sf"/>
</dbReference>
<dbReference type="Gene3D" id="1.10.287.90">
    <property type="match status" value="1"/>
</dbReference>
<keyword evidence="5 13" id="KW-0812">Transmembrane</keyword>
<evidence type="ECO:0000256" key="10">
    <source>
        <dbReference type="ARBA" id="ARBA00023008"/>
    </source>
</evidence>
<feature type="transmembrane region" description="Helical" evidence="14">
    <location>
        <begin position="48"/>
        <end position="68"/>
    </location>
</feature>
<protein>
    <recommendedName>
        <fullName evidence="13">Cytochrome c oxidase subunit 2</fullName>
    </recommendedName>
</protein>
<dbReference type="AlphaFoldDB" id="A0A7T8G4S0"/>
<evidence type="ECO:0000256" key="3">
    <source>
        <dbReference type="ARBA" id="ARBA00022448"/>
    </source>
</evidence>
<dbReference type="Pfam" id="PF00116">
    <property type="entry name" value="COX2"/>
    <property type="match status" value="1"/>
</dbReference>
<keyword evidence="10 13" id="KW-0186">Copper</keyword>
<comment type="catalytic activity">
    <reaction evidence="12">
        <text>4 Fe(II)-[cytochrome c] + O2 + 8 H(+)(in) = 4 Fe(III)-[cytochrome c] + 2 H2O + 4 H(+)(out)</text>
        <dbReference type="Rhea" id="RHEA:11436"/>
        <dbReference type="Rhea" id="RHEA-COMP:10350"/>
        <dbReference type="Rhea" id="RHEA-COMP:14399"/>
        <dbReference type="ChEBI" id="CHEBI:15377"/>
        <dbReference type="ChEBI" id="CHEBI:15378"/>
        <dbReference type="ChEBI" id="CHEBI:15379"/>
        <dbReference type="ChEBI" id="CHEBI:29033"/>
        <dbReference type="ChEBI" id="CHEBI:29034"/>
        <dbReference type="EC" id="7.1.1.9"/>
    </reaction>
    <physiologicalReaction direction="left-to-right" evidence="12">
        <dbReference type="Rhea" id="RHEA:11437"/>
    </physiologicalReaction>
</comment>
<keyword evidence="4 13" id="KW-0679">Respiratory chain</keyword>
<keyword evidence="7" id="KW-1278">Translocase</keyword>
<geneLocation type="mitochondrion" evidence="17"/>
<dbReference type="Gene3D" id="2.60.40.420">
    <property type="entry name" value="Cupredoxins - blue copper proteins"/>
    <property type="match status" value="1"/>
</dbReference>
<dbReference type="InterPro" id="IPR011759">
    <property type="entry name" value="Cyt_c_oxidase_su2_TM_dom"/>
</dbReference>
<gene>
    <name evidence="17" type="primary">cox2</name>
</gene>
<dbReference type="InterPro" id="IPR001505">
    <property type="entry name" value="Copper_CuA"/>
</dbReference>
<keyword evidence="6 13" id="KW-0479">Metal-binding</keyword>
<keyword evidence="11 13" id="KW-0472">Membrane</keyword>
<evidence type="ECO:0000256" key="13">
    <source>
        <dbReference type="RuleBase" id="RU000457"/>
    </source>
</evidence>
<accession>A0A7T8G4S0</accession>
<dbReference type="EMBL" id="MW122841">
    <property type="protein sequence ID" value="QQP21864.1"/>
    <property type="molecule type" value="Genomic_DNA"/>
</dbReference>
<evidence type="ECO:0000259" key="16">
    <source>
        <dbReference type="PROSITE" id="PS50999"/>
    </source>
</evidence>
<dbReference type="PANTHER" id="PTHR22888">
    <property type="entry name" value="CYTOCHROME C OXIDASE, SUBUNIT II"/>
    <property type="match status" value="1"/>
</dbReference>
<dbReference type="SUPFAM" id="SSF49503">
    <property type="entry name" value="Cupredoxins"/>
    <property type="match status" value="1"/>
</dbReference>
<evidence type="ECO:0000259" key="15">
    <source>
        <dbReference type="PROSITE" id="PS50857"/>
    </source>
</evidence>
<comment type="function">
    <text evidence="13">Component of the cytochrome c oxidase, the last enzyme in the mitochondrial electron transport chain which drives oxidative phosphorylation. The respiratory chain contains 3 multisubunit complexes succinate dehydrogenase (complex II, CII), ubiquinol-cytochrome c oxidoreductase (cytochrome b-c1 complex, complex III, CIII) and cytochrome c oxidase (complex IV, CIV), that cooperate to transfer electrons derived from NADH and succinate to molecular oxygen, creating an electrochemical gradient over the inner membrane that drives transmembrane transport and the ATP synthase. Cytochrome c oxidase is the component of the respiratory chain that catalyzes the reduction of oxygen to water. Electrons originating from reduced cytochrome c in the intermembrane space (IMS) are transferred via the dinuclear copper A center (CU(A)) of subunit 2 and heme A of subunit 1 to the active site in subunit 1, a binuclear center (BNC) formed by heme A3 and copper B (CU(B)). The BNC reduces molecular oxygen to 2 water molecules using 4 electrons from cytochrome c in the IMS and 4 protons from the mitochondrial matrix.</text>
</comment>
<evidence type="ECO:0000256" key="14">
    <source>
        <dbReference type="SAM" id="Phobius"/>
    </source>
</evidence>
<dbReference type="GO" id="GO:0042773">
    <property type="term" value="P:ATP synthesis coupled electron transport"/>
    <property type="evidence" value="ECO:0007669"/>
    <property type="project" value="TreeGrafter"/>
</dbReference>
<dbReference type="InterPro" id="IPR045187">
    <property type="entry name" value="CcO_II"/>
</dbReference>
<comment type="subcellular location">
    <subcellularLocation>
        <location evidence="1">Membrane</location>
        <topology evidence="1">Multi-pass membrane protein</topology>
    </subcellularLocation>
    <subcellularLocation>
        <location evidence="13">Mitochondrion inner membrane</location>
        <topology evidence="13">Multi-pass membrane protein</topology>
    </subcellularLocation>
</comment>
<organism evidence="17">
    <name type="scientific">Coscinodiscus wailesii</name>
    <dbReference type="NCBI Taxonomy" id="671091"/>
    <lineage>
        <taxon>Eukaryota</taxon>
        <taxon>Sar</taxon>
        <taxon>Stramenopiles</taxon>
        <taxon>Ochrophyta</taxon>
        <taxon>Bacillariophyta</taxon>
        <taxon>Coscinodiscophyceae</taxon>
        <taxon>Coscinodiscophycidae</taxon>
        <taxon>Coscinodiscales</taxon>
        <taxon>Coscinodiscaceae</taxon>
        <taxon>Coscinodiscus</taxon>
    </lineage>
</organism>
<dbReference type="PRINTS" id="PR01166">
    <property type="entry name" value="CYCOXIDASEII"/>
</dbReference>
<evidence type="ECO:0000256" key="12">
    <source>
        <dbReference type="ARBA" id="ARBA00049512"/>
    </source>
</evidence>
<dbReference type="GO" id="GO:0005507">
    <property type="term" value="F:copper ion binding"/>
    <property type="evidence" value="ECO:0007669"/>
    <property type="project" value="InterPro"/>
</dbReference>
<evidence type="ECO:0000256" key="7">
    <source>
        <dbReference type="ARBA" id="ARBA00022967"/>
    </source>
</evidence>
<keyword evidence="13 17" id="KW-0496">Mitochondrion</keyword>
<name>A0A7T8G4S0_9STRA</name>
<comment type="cofactor">
    <cofactor evidence="13">
        <name>Cu cation</name>
        <dbReference type="ChEBI" id="CHEBI:23378"/>
    </cofactor>
    <text evidence="13">Binds a copper A center.</text>
</comment>